<organism evidence="2 3">
    <name type="scientific">Microvirga thermotolerans</name>
    <dbReference type="NCBI Taxonomy" id="2651334"/>
    <lineage>
        <taxon>Bacteria</taxon>
        <taxon>Pseudomonadati</taxon>
        <taxon>Pseudomonadota</taxon>
        <taxon>Alphaproteobacteria</taxon>
        <taxon>Hyphomicrobiales</taxon>
        <taxon>Methylobacteriaceae</taxon>
        <taxon>Microvirga</taxon>
    </lineage>
</organism>
<dbReference type="RefSeq" id="WP_152587172.1">
    <property type="nucleotide sequence ID" value="NZ_CP045423.1"/>
</dbReference>
<dbReference type="KEGG" id="mico:GDR74_15695"/>
<name>A0A5P9K0K2_9HYPH</name>
<dbReference type="AlphaFoldDB" id="A0A5P9K0K2"/>
<sequence length="163" mass="17558">MSSPILLLKLLVLLGIANGAPIFARKLLGDRLGMPLDFGVTLPDGQPLFGRSKTFRGLVVSVACTAMAALLLEMDWRMGAALAGSSMLGDLFSSFVKRRLGLKLHARAFALDQVPEALLPLLLSRARLGLSAVDMALLLLGFVVLEVALSRLLFDLGIRDRPY</sequence>
<keyword evidence="1" id="KW-0812">Transmembrane</keyword>
<evidence type="ECO:0000256" key="1">
    <source>
        <dbReference type="SAM" id="Phobius"/>
    </source>
</evidence>
<gene>
    <name evidence="2" type="ORF">GDR74_15695</name>
</gene>
<protein>
    <submittedName>
        <fullName evidence="2">CDP-archaeol synthase</fullName>
    </submittedName>
</protein>
<dbReference type="Pfam" id="PF01864">
    <property type="entry name" value="CarS-like"/>
    <property type="match status" value="1"/>
</dbReference>
<dbReference type="InterPro" id="IPR032690">
    <property type="entry name" value="CarS"/>
</dbReference>
<evidence type="ECO:0000313" key="3">
    <source>
        <dbReference type="Proteomes" id="UP000325614"/>
    </source>
</evidence>
<accession>A0A5P9K0K2</accession>
<dbReference type="EMBL" id="CP045423">
    <property type="protein sequence ID" value="QFU17538.1"/>
    <property type="molecule type" value="Genomic_DNA"/>
</dbReference>
<keyword evidence="3" id="KW-1185">Reference proteome</keyword>
<dbReference type="Proteomes" id="UP000325614">
    <property type="component" value="Chromosome"/>
</dbReference>
<keyword evidence="1" id="KW-1133">Transmembrane helix</keyword>
<evidence type="ECO:0000313" key="2">
    <source>
        <dbReference type="EMBL" id="QFU17538.1"/>
    </source>
</evidence>
<keyword evidence="1" id="KW-0472">Membrane</keyword>
<feature type="transmembrane region" description="Helical" evidence="1">
    <location>
        <begin position="128"/>
        <end position="154"/>
    </location>
</feature>
<reference evidence="2 3" key="1">
    <citation type="submission" date="2019-10" db="EMBL/GenBank/DDBJ databases">
        <title>Isolation, Identification of Microvirga thermotolerans HR1, a novel thermophilic bacterium and Comparative Genomics of the genus Microvirga.</title>
        <authorList>
            <person name="Li J."/>
            <person name="Zhang W."/>
            <person name="Lin M."/>
            <person name="Wang J."/>
        </authorList>
    </citation>
    <scope>NUCLEOTIDE SEQUENCE [LARGE SCALE GENOMIC DNA]</scope>
    <source>
        <strain evidence="2 3">HR1</strain>
    </source>
</reference>
<proteinExistence type="predicted"/>
<dbReference type="PANTHER" id="PTHR39650:SF1">
    <property type="entry name" value="CDP-ARCHAEOL SYNTHASE"/>
    <property type="match status" value="1"/>
</dbReference>
<dbReference type="PANTHER" id="PTHR39650">
    <property type="entry name" value="CDP-ARCHAEOL SYNTHASE"/>
    <property type="match status" value="1"/>
</dbReference>